<protein>
    <submittedName>
        <fullName evidence="3">Aldehyde dehydrogenase</fullName>
    </submittedName>
</protein>
<comment type="similarity">
    <text evidence="1">Belongs to the aldehyde dehydrogenase family.</text>
</comment>
<dbReference type="InterPro" id="IPR016161">
    <property type="entry name" value="Ald_DH/histidinol_DH"/>
</dbReference>
<evidence type="ECO:0000313" key="3">
    <source>
        <dbReference type="EMBL" id="UOE20940.1"/>
    </source>
</evidence>
<evidence type="ECO:0000313" key="4">
    <source>
        <dbReference type="Proteomes" id="UP000265719"/>
    </source>
</evidence>
<dbReference type="KEGG" id="thao:NI17_007150"/>
<organism evidence="3 4">
    <name type="scientific">Thermobifida halotolerans</name>
    <dbReference type="NCBI Taxonomy" id="483545"/>
    <lineage>
        <taxon>Bacteria</taxon>
        <taxon>Bacillati</taxon>
        <taxon>Actinomycetota</taxon>
        <taxon>Actinomycetes</taxon>
        <taxon>Streptosporangiales</taxon>
        <taxon>Nocardiopsidaceae</taxon>
        <taxon>Thermobifida</taxon>
    </lineage>
</organism>
<dbReference type="Proteomes" id="UP000265719">
    <property type="component" value="Chromosome"/>
</dbReference>
<dbReference type="PANTHER" id="PTHR11699">
    <property type="entry name" value="ALDEHYDE DEHYDROGENASE-RELATED"/>
    <property type="match status" value="1"/>
</dbReference>
<dbReference type="EMBL" id="CP063196">
    <property type="protein sequence ID" value="UOE20940.1"/>
    <property type="molecule type" value="Genomic_DNA"/>
</dbReference>
<dbReference type="InterPro" id="IPR016162">
    <property type="entry name" value="Ald_DH_N"/>
</dbReference>
<dbReference type="InterPro" id="IPR016160">
    <property type="entry name" value="Ald_DH_CS_CYS"/>
</dbReference>
<keyword evidence="2" id="KW-0560">Oxidoreductase</keyword>
<reference evidence="3" key="1">
    <citation type="submission" date="2020-10" db="EMBL/GenBank/DDBJ databases">
        <title>De novo genome project of the cellulose decomposer Thermobifida halotolerans type strain.</title>
        <authorList>
            <person name="Nagy I."/>
            <person name="Horvath B."/>
            <person name="Kukolya J."/>
            <person name="Nagy I."/>
            <person name="Orsini M."/>
        </authorList>
    </citation>
    <scope>NUCLEOTIDE SEQUENCE</scope>
    <source>
        <strain evidence="3">DSM 44931</strain>
    </source>
</reference>
<sequence length="484" mass="51249">MPVREMEILAGGQWVSSSGSVDVFDPTDVREPAARVPALTARQVAEIYDAAAAGFATWRRTSPFERAKILHEASALLRSRTAEIADALVTEMGKTLAEATGEVGKAADFFEYYSGIAREGYGTLLNDARPGTKASFQREPIGVVLAVTPWNDPLLTPARKLAPALASGNSVVIKPASETPMSAIHLARALHDAGLPAGVLNVVTGRTSEISDALLDDPRIAAVTFTGSNEVGERLRVRLASRNVRFQGELGGKNATAVLADADLEAAADAVMAAAFGQAGQRCTATSRLVVEREVHDRFVDILRERVAKLTVGPGKDSATTMGPLVSVSQRDSVLGDIARAVEQGAVVRAGGDTPADPERAHGCYVNPTILVGVTPAMDIWRHEVFGPVLAVRAVDGFDEAVEAVNDSVYGLSAAVFTRDLSAAHRFVDEVECGQVAVNTATTGWDVHHPFGGFRDSGSAFKEQGSEALRFYTRVKTVAINYGA</sequence>
<name>A0A399G685_9ACTN</name>
<dbReference type="AlphaFoldDB" id="A0A399G685"/>
<dbReference type="Gene3D" id="3.40.605.10">
    <property type="entry name" value="Aldehyde Dehydrogenase, Chain A, domain 1"/>
    <property type="match status" value="1"/>
</dbReference>
<accession>A0A399G685</accession>
<proteinExistence type="inferred from homology"/>
<evidence type="ECO:0000256" key="2">
    <source>
        <dbReference type="ARBA" id="ARBA00023002"/>
    </source>
</evidence>
<dbReference type="GO" id="GO:0016620">
    <property type="term" value="F:oxidoreductase activity, acting on the aldehyde or oxo group of donors, NAD or NADP as acceptor"/>
    <property type="evidence" value="ECO:0007669"/>
    <property type="project" value="InterPro"/>
</dbReference>
<keyword evidence="4" id="KW-1185">Reference proteome</keyword>
<dbReference type="InterPro" id="IPR016163">
    <property type="entry name" value="Ald_DH_C"/>
</dbReference>
<dbReference type="InterPro" id="IPR015590">
    <property type="entry name" value="Aldehyde_DH_dom"/>
</dbReference>
<dbReference type="PROSITE" id="PS00070">
    <property type="entry name" value="ALDEHYDE_DEHYDR_CYS"/>
    <property type="match status" value="1"/>
</dbReference>
<gene>
    <name evidence="3" type="ORF">NI17_007150</name>
</gene>
<dbReference type="FunFam" id="3.40.309.10:FF:000009">
    <property type="entry name" value="Aldehyde dehydrogenase A"/>
    <property type="match status" value="1"/>
</dbReference>
<dbReference type="RefSeq" id="WP_170163003.1">
    <property type="nucleotide sequence ID" value="NZ_CP063196.1"/>
</dbReference>
<evidence type="ECO:0000256" key="1">
    <source>
        <dbReference type="ARBA" id="ARBA00009986"/>
    </source>
</evidence>
<dbReference type="FunFam" id="3.40.605.10:FF:000063">
    <property type="entry name" value="Succinate-semialdehyde dehydrogenase, mitochondrial"/>
    <property type="match status" value="1"/>
</dbReference>
<dbReference type="Gene3D" id="3.40.309.10">
    <property type="entry name" value="Aldehyde Dehydrogenase, Chain A, domain 2"/>
    <property type="match status" value="1"/>
</dbReference>
<dbReference type="Pfam" id="PF00171">
    <property type="entry name" value="Aldedh"/>
    <property type="match status" value="1"/>
</dbReference>
<dbReference type="SUPFAM" id="SSF53720">
    <property type="entry name" value="ALDH-like"/>
    <property type="match status" value="1"/>
</dbReference>